<dbReference type="InterPro" id="IPR012951">
    <property type="entry name" value="BBE"/>
</dbReference>
<dbReference type="PROSITE" id="PS51387">
    <property type="entry name" value="FAD_PCMH"/>
    <property type="match status" value="1"/>
</dbReference>
<dbReference type="InterPro" id="IPR016166">
    <property type="entry name" value="FAD-bd_PCMH"/>
</dbReference>
<dbReference type="PANTHER" id="PTHR42973">
    <property type="entry name" value="BINDING OXIDOREDUCTASE, PUTATIVE (AFU_ORTHOLOGUE AFUA_1G17690)-RELATED"/>
    <property type="match status" value="1"/>
</dbReference>
<dbReference type="InterPro" id="IPR016169">
    <property type="entry name" value="FAD-bd_PCMH_sub2"/>
</dbReference>
<keyword evidence="5" id="KW-0560">Oxidoreductase</keyword>
<name>A0ABT4T2H4_9ACTN</name>
<proteinExistence type="inferred from homology"/>
<dbReference type="RefSeq" id="WP_271277834.1">
    <property type="nucleotide sequence ID" value="NZ_BAABFD010000004.1"/>
</dbReference>
<dbReference type="InterPro" id="IPR050416">
    <property type="entry name" value="FAD-linked_Oxidoreductase"/>
</dbReference>
<dbReference type="Proteomes" id="UP001212498">
    <property type="component" value="Unassembled WGS sequence"/>
</dbReference>
<evidence type="ECO:0000256" key="1">
    <source>
        <dbReference type="ARBA" id="ARBA00001974"/>
    </source>
</evidence>
<comment type="caution">
    <text evidence="7">The sequence shown here is derived from an EMBL/GenBank/DDBJ whole genome shotgun (WGS) entry which is preliminary data.</text>
</comment>
<dbReference type="PANTHER" id="PTHR42973:SF39">
    <property type="entry name" value="FAD-BINDING PCMH-TYPE DOMAIN-CONTAINING PROTEIN"/>
    <property type="match status" value="1"/>
</dbReference>
<dbReference type="InterPro" id="IPR006094">
    <property type="entry name" value="Oxid_FAD_bind_N"/>
</dbReference>
<protein>
    <submittedName>
        <fullName evidence="7">FAD-binding protein</fullName>
    </submittedName>
</protein>
<evidence type="ECO:0000259" key="6">
    <source>
        <dbReference type="PROSITE" id="PS51387"/>
    </source>
</evidence>
<dbReference type="Gene3D" id="3.30.465.10">
    <property type="match status" value="1"/>
</dbReference>
<evidence type="ECO:0000256" key="3">
    <source>
        <dbReference type="ARBA" id="ARBA00022630"/>
    </source>
</evidence>
<feature type="domain" description="FAD-binding PCMH-type" evidence="6">
    <location>
        <begin position="35"/>
        <end position="203"/>
    </location>
</feature>
<dbReference type="Pfam" id="PF01565">
    <property type="entry name" value="FAD_binding_4"/>
    <property type="match status" value="1"/>
</dbReference>
<sequence>MLTNIADRIDGFTGAVHLPGDEGYELGRQSLNPAVDARPVMVAEAARTEDVRAALVSARTCGLPLAVQATGHGTHVPADGGILLRTGALDRVEIDPVRRVARVGPGVRWGRVLREAAAYGLAPLSGSSPDVGVTGYTLGGGVGWLARRYGLAADSVVSAEVVTADGRTVTADADRHAGLFWALRGGGGNFGIVTSLEFRLYPVDLVHAGIAFFPYERAAETLAHYRAWAAQAPDEVSTAVMLTTLPGGTERVLGIKAMYAGAPERGDRVLRPLWEAAGPAIRDEVRPVRYADAAMGGTPARYLDFFHDLPDEVISTLVEAGRHATVEIRHWGGAMSRPGPDAGPVGHRGAAFSVIVSERLAGMADALSPHGTGGTFLNFLADAGRVADAYTEADHARLAEVKRTYDPDNLFRLNLNIAPR</sequence>
<dbReference type="PROSITE" id="PS00862">
    <property type="entry name" value="OX2_COVAL_FAD"/>
    <property type="match status" value="1"/>
</dbReference>
<dbReference type="InterPro" id="IPR036318">
    <property type="entry name" value="FAD-bd_PCMH-like_sf"/>
</dbReference>
<reference evidence="7 8" key="1">
    <citation type="submission" date="2022-11" db="EMBL/GenBank/DDBJ databases">
        <title>Nonomuraea corallina sp. nov., a new species of the genus Nonomuraea isolated from sea side sediment in Thai sea.</title>
        <authorList>
            <person name="Ngamcharungchit C."/>
            <person name="Matsumoto A."/>
            <person name="Suriyachadkun C."/>
            <person name="Panbangred W."/>
            <person name="Inahashi Y."/>
            <person name="Intra B."/>
        </authorList>
    </citation>
    <scope>NUCLEOTIDE SEQUENCE [LARGE SCALE GENOMIC DNA]</scope>
    <source>
        <strain evidence="7 8">DSM 43553</strain>
    </source>
</reference>
<evidence type="ECO:0000256" key="2">
    <source>
        <dbReference type="ARBA" id="ARBA00005466"/>
    </source>
</evidence>
<evidence type="ECO:0000256" key="5">
    <source>
        <dbReference type="ARBA" id="ARBA00023002"/>
    </source>
</evidence>
<organism evidence="7 8">
    <name type="scientific">Nonomuraea ferruginea</name>
    <dbReference type="NCBI Taxonomy" id="46174"/>
    <lineage>
        <taxon>Bacteria</taxon>
        <taxon>Bacillati</taxon>
        <taxon>Actinomycetota</taxon>
        <taxon>Actinomycetes</taxon>
        <taxon>Streptosporangiales</taxon>
        <taxon>Streptosporangiaceae</taxon>
        <taxon>Nonomuraea</taxon>
    </lineage>
</organism>
<evidence type="ECO:0000313" key="7">
    <source>
        <dbReference type="EMBL" id="MDA0643600.1"/>
    </source>
</evidence>
<gene>
    <name evidence="7" type="ORF">OUY24_23485</name>
</gene>
<keyword evidence="8" id="KW-1185">Reference proteome</keyword>
<dbReference type="Gene3D" id="3.40.462.20">
    <property type="match status" value="1"/>
</dbReference>
<dbReference type="InterPro" id="IPR016167">
    <property type="entry name" value="FAD-bd_PCMH_sub1"/>
</dbReference>
<evidence type="ECO:0000256" key="4">
    <source>
        <dbReference type="ARBA" id="ARBA00022827"/>
    </source>
</evidence>
<dbReference type="SUPFAM" id="SSF56176">
    <property type="entry name" value="FAD-binding/transporter-associated domain-like"/>
    <property type="match status" value="1"/>
</dbReference>
<dbReference type="InterPro" id="IPR006093">
    <property type="entry name" value="Oxy_OxRdtase_FAD_BS"/>
</dbReference>
<accession>A0ABT4T2H4</accession>
<dbReference type="EMBL" id="JAPNUD010000071">
    <property type="protein sequence ID" value="MDA0643600.1"/>
    <property type="molecule type" value="Genomic_DNA"/>
</dbReference>
<dbReference type="Gene3D" id="3.30.43.10">
    <property type="entry name" value="Uridine Diphospho-n-acetylenolpyruvylglucosamine Reductase, domain 2"/>
    <property type="match status" value="1"/>
</dbReference>
<comment type="cofactor">
    <cofactor evidence="1">
        <name>FAD</name>
        <dbReference type="ChEBI" id="CHEBI:57692"/>
    </cofactor>
</comment>
<keyword evidence="3" id="KW-0285">Flavoprotein</keyword>
<comment type="similarity">
    <text evidence="2">Belongs to the oxygen-dependent FAD-linked oxidoreductase family.</text>
</comment>
<keyword evidence="4" id="KW-0274">FAD</keyword>
<evidence type="ECO:0000313" key="8">
    <source>
        <dbReference type="Proteomes" id="UP001212498"/>
    </source>
</evidence>
<dbReference type="Pfam" id="PF08031">
    <property type="entry name" value="BBE"/>
    <property type="match status" value="1"/>
</dbReference>